<proteinExistence type="predicted"/>
<accession>A0A7M2Y6W5</accession>
<evidence type="ECO:0008006" key="3">
    <source>
        <dbReference type="Google" id="ProtNLM"/>
    </source>
</evidence>
<evidence type="ECO:0000313" key="2">
    <source>
        <dbReference type="Proteomes" id="UP000594195"/>
    </source>
</evidence>
<dbReference type="AlphaFoldDB" id="A0A7M2Y6W5"/>
<protein>
    <recommendedName>
        <fullName evidence="3">DUF5045 domain-containing protein</fullName>
    </recommendedName>
</protein>
<name>A0A7M2Y6W5_9FLAO</name>
<organism evidence="1 2">
    <name type="scientific">Kaistella flava</name>
    <name type="common">ex Peng et al. 2021</name>
    <dbReference type="NCBI Taxonomy" id="2038776"/>
    <lineage>
        <taxon>Bacteria</taxon>
        <taxon>Pseudomonadati</taxon>
        <taxon>Bacteroidota</taxon>
        <taxon>Flavobacteriia</taxon>
        <taxon>Flavobacteriales</taxon>
        <taxon>Weeksellaceae</taxon>
        <taxon>Chryseobacterium group</taxon>
        <taxon>Kaistella</taxon>
    </lineage>
</organism>
<dbReference type="KEGG" id="kfa:Q73A0000_05330"/>
<gene>
    <name evidence="1" type="ORF">Q73A0000_05330</name>
</gene>
<keyword evidence="2" id="KW-1185">Reference proteome</keyword>
<dbReference type="Proteomes" id="UP000594195">
    <property type="component" value="Chromosome"/>
</dbReference>
<reference evidence="1 2" key="1">
    <citation type="submission" date="2019-05" db="EMBL/GenBank/DDBJ databases">
        <title>Chryseobacterium sp. isolated from King George Island, maritime Antarctica.</title>
        <authorList>
            <person name="Peng X."/>
        </authorList>
    </citation>
    <scope>NUCLEOTIDE SEQUENCE [LARGE SCALE GENOMIC DNA]</scope>
    <source>
        <strain evidence="1 2">7-3A</strain>
    </source>
</reference>
<dbReference type="EMBL" id="CP040442">
    <property type="protein sequence ID" value="QOW09826.1"/>
    <property type="molecule type" value="Genomic_DNA"/>
</dbReference>
<evidence type="ECO:0000313" key="1">
    <source>
        <dbReference type="EMBL" id="QOW09826.1"/>
    </source>
</evidence>
<sequence>MKKNYTKKILLFLTIFVGSSLSYGQVKRLNDPSIVAHNKRMVFESWGDFRPYPKYFLGIQTNFAYATVWGWLAPSRNRDYKDGADIRPLKPTGLEIQRFAELEFQRKEAEKIKLQVDTLYTRNVQDFAHWTSVTVEADPLWLLYYKRMLKPLKEFPDNPQNYIQWQIKEDKTYQNMLANGGIAHLEKELALLKDKYNNSRTLDMPRGKRFLMYHETLIGWRKFVNQLRAFDQKNNLFLDYKKLLTKSRTKLESDWRSNDLAIAQKMMIEYKNKF</sequence>